<keyword evidence="3" id="KW-1185">Reference proteome</keyword>
<dbReference type="Proteomes" id="UP001054252">
    <property type="component" value="Unassembled WGS sequence"/>
</dbReference>
<reference evidence="2 3" key="1">
    <citation type="journal article" date="2021" name="Commun. Biol.">
        <title>The genome of Shorea leprosula (Dipterocarpaceae) highlights the ecological relevance of drought in aseasonal tropical rainforests.</title>
        <authorList>
            <person name="Ng K.K.S."/>
            <person name="Kobayashi M.J."/>
            <person name="Fawcett J.A."/>
            <person name="Hatakeyama M."/>
            <person name="Paape T."/>
            <person name="Ng C.H."/>
            <person name="Ang C.C."/>
            <person name="Tnah L.H."/>
            <person name="Lee C.T."/>
            <person name="Nishiyama T."/>
            <person name="Sese J."/>
            <person name="O'Brien M.J."/>
            <person name="Copetti D."/>
            <person name="Mohd Noor M.I."/>
            <person name="Ong R.C."/>
            <person name="Putra M."/>
            <person name="Sireger I.Z."/>
            <person name="Indrioko S."/>
            <person name="Kosugi Y."/>
            <person name="Izuno A."/>
            <person name="Isagi Y."/>
            <person name="Lee S.L."/>
            <person name="Shimizu K.K."/>
        </authorList>
    </citation>
    <scope>NUCLEOTIDE SEQUENCE [LARGE SCALE GENOMIC DNA]</scope>
    <source>
        <strain evidence="2">214</strain>
    </source>
</reference>
<keyword evidence="1" id="KW-0732">Signal</keyword>
<name>A0AAV5JRR2_9ROSI</name>
<evidence type="ECO:0000313" key="3">
    <source>
        <dbReference type="Proteomes" id="UP001054252"/>
    </source>
</evidence>
<dbReference type="AlphaFoldDB" id="A0AAV5JRR2"/>
<evidence type="ECO:0000313" key="2">
    <source>
        <dbReference type="EMBL" id="GKV14810.1"/>
    </source>
</evidence>
<feature type="signal peptide" evidence="1">
    <location>
        <begin position="1"/>
        <end position="21"/>
    </location>
</feature>
<comment type="caution">
    <text evidence="2">The sequence shown here is derived from an EMBL/GenBank/DDBJ whole genome shotgun (WGS) entry which is preliminary data.</text>
</comment>
<dbReference type="EMBL" id="BPVZ01000041">
    <property type="protein sequence ID" value="GKV14810.1"/>
    <property type="molecule type" value="Genomic_DNA"/>
</dbReference>
<organism evidence="2 3">
    <name type="scientific">Rubroshorea leprosula</name>
    <dbReference type="NCBI Taxonomy" id="152421"/>
    <lineage>
        <taxon>Eukaryota</taxon>
        <taxon>Viridiplantae</taxon>
        <taxon>Streptophyta</taxon>
        <taxon>Embryophyta</taxon>
        <taxon>Tracheophyta</taxon>
        <taxon>Spermatophyta</taxon>
        <taxon>Magnoliopsida</taxon>
        <taxon>eudicotyledons</taxon>
        <taxon>Gunneridae</taxon>
        <taxon>Pentapetalae</taxon>
        <taxon>rosids</taxon>
        <taxon>malvids</taxon>
        <taxon>Malvales</taxon>
        <taxon>Dipterocarpaceae</taxon>
        <taxon>Rubroshorea</taxon>
    </lineage>
</organism>
<accession>A0AAV5JRR2</accession>
<evidence type="ECO:0000256" key="1">
    <source>
        <dbReference type="SAM" id="SignalP"/>
    </source>
</evidence>
<sequence length="39" mass="4586">MCWFTDWHIFCLLLHLGRVFGFDSLPCFISAPRKQGLTE</sequence>
<feature type="chain" id="PRO_5043686044" evidence="1">
    <location>
        <begin position="22"/>
        <end position="39"/>
    </location>
</feature>
<proteinExistence type="predicted"/>
<protein>
    <submittedName>
        <fullName evidence="2">Uncharacterized protein</fullName>
    </submittedName>
</protein>
<gene>
    <name evidence="2" type="ORF">SLEP1_g25626</name>
</gene>